<dbReference type="AlphaFoldDB" id="A0A2I0AQB8"/>
<dbReference type="SMART" id="SM00353">
    <property type="entry name" value="HLH"/>
    <property type="match status" value="1"/>
</dbReference>
<dbReference type="SUPFAM" id="SSF47459">
    <property type="entry name" value="HLH, helix-loop-helix DNA-binding domain"/>
    <property type="match status" value="1"/>
</dbReference>
<dbReference type="InterPro" id="IPR011598">
    <property type="entry name" value="bHLH_dom"/>
</dbReference>
<evidence type="ECO:0000313" key="8">
    <source>
        <dbReference type="EMBL" id="PKA57740.1"/>
    </source>
</evidence>
<dbReference type="PANTHER" id="PTHR31945:SF17">
    <property type="entry name" value="TRANSCRIPTION FACTOR FER-LIKE IRON DEFICIENCY-INDUCED TRANSCRIPTION FACTOR"/>
    <property type="match status" value="1"/>
</dbReference>
<comment type="subcellular location">
    <subcellularLocation>
        <location evidence="1">Nucleus</location>
    </subcellularLocation>
</comment>
<dbReference type="Pfam" id="PF00010">
    <property type="entry name" value="HLH"/>
    <property type="match status" value="1"/>
</dbReference>
<evidence type="ECO:0000256" key="6">
    <source>
        <dbReference type="SAM" id="MobiDB-lite"/>
    </source>
</evidence>
<evidence type="ECO:0000259" key="7">
    <source>
        <dbReference type="PROSITE" id="PS50888"/>
    </source>
</evidence>
<feature type="domain" description="BHLH" evidence="7">
    <location>
        <begin position="109"/>
        <end position="158"/>
    </location>
</feature>
<organism evidence="8 9">
    <name type="scientific">Apostasia shenzhenica</name>
    <dbReference type="NCBI Taxonomy" id="1088818"/>
    <lineage>
        <taxon>Eukaryota</taxon>
        <taxon>Viridiplantae</taxon>
        <taxon>Streptophyta</taxon>
        <taxon>Embryophyta</taxon>
        <taxon>Tracheophyta</taxon>
        <taxon>Spermatophyta</taxon>
        <taxon>Magnoliopsida</taxon>
        <taxon>Liliopsida</taxon>
        <taxon>Asparagales</taxon>
        <taxon>Orchidaceae</taxon>
        <taxon>Apostasioideae</taxon>
        <taxon>Apostasia</taxon>
    </lineage>
</organism>
<keyword evidence="3" id="KW-0805">Transcription regulation</keyword>
<dbReference type="PANTHER" id="PTHR31945">
    <property type="entry name" value="TRANSCRIPTION FACTOR SCREAM2-RELATED"/>
    <property type="match status" value="1"/>
</dbReference>
<dbReference type="GO" id="GO:0046983">
    <property type="term" value="F:protein dimerization activity"/>
    <property type="evidence" value="ECO:0007669"/>
    <property type="project" value="InterPro"/>
</dbReference>
<dbReference type="GO" id="GO:0003700">
    <property type="term" value="F:DNA-binding transcription factor activity"/>
    <property type="evidence" value="ECO:0007669"/>
    <property type="project" value="TreeGrafter"/>
</dbReference>
<evidence type="ECO:0000256" key="4">
    <source>
        <dbReference type="ARBA" id="ARBA00023163"/>
    </source>
</evidence>
<dbReference type="GO" id="GO:0005634">
    <property type="term" value="C:nucleus"/>
    <property type="evidence" value="ECO:0007669"/>
    <property type="project" value="UniProtKB-SubCell"/>
</dbReference>
<dbReference type="EMBL" id="KZ451960">
    <property type="protein sequence ID" value="PKA57740.1"/>
    <property type="molecule type" value="Genomic_DNA"/>
</dbReference>
<keyword evidence="4" id="KW-0804">Transcription</keyword>
<protein>
    <submittedName>
        <fullName evidence="8">Transcription factor FER-LIKE IRON DEFICIENCY-INDUCED TRANSCRIPTION FACTOR</fullName>
    </submittedName>
</protein>
<keyword evidence="9" id="KW-1185">Reference proteome</keyword>
<evidence type="ECO:0000256" key="3">
    <source>
        <dbReference type="ARBA" id="ARBA00023015"/>
    </source>
</evidence>
<dbReference type="PROSITE" id="PS50888">
    <property type="entry name" value="BHLH"/>
    <property type="match status" value="1"/>
</dbReference>
<comment type="similarity">
    <text evidence="2">Belongs to the bHLH protein family.</text>
</comment>
<evidence type="ECO:0000256" key="1">
    <source>
        <dbReference type="ARBA" id="ARBA00004123"/>
    </source>
</evidence>
<gene>
    <name evidence="8" type="primary">FIT</name>
    <name evidence="8" type="ORF">AXF42_Ash015116</name>
</gene>
<name>A0A2I0AQB8_9ASPA</name>
<dbReference type="OrthoDB" id="1886792at2759"/>
<accession>A0A2I0AQB8</accession>
<sequence>MEYAYPHLHMASISSFLGEADNFCYLINDVSHDQGSMFFDEGISEKKGFFTDFDLSNGLPSFGLLFDSAAENHGGMEEEGTGENINGGCDEHCSLAGAADPSKAMKQRRDRSKTIVSERKRRGRMKEKLYELRSLVPNISKMDKASIIADAIVYVQGLQRQAKRFTEEIAILRSSSHDEDHREVDGRDHNSSLISPIKKRRIPRKEWNNTTLCRGKMLGVMAHEVGDKRFYIKIEFKNGGGVASSLYHAIESLSSLETESINFSCTSDRYICSLTVNGRGFGEEMNLSTMKFWIMGALLKEGFQFDENAM</sequence>
<proteinExistence type="inferred from homology"/>
<evidence type="ECO:0000313" key="9">
    <source>
        <dbReference type="Proteomes" id="UP000236161"/>
    </source>
</evidence>
<dbReference type="STRING" id="1088818.A0A2I0AQB8"/>
<dbReference type="InterPro" id="IPR036638">
    <property type="entry name" value="HLH_DNA-bd_sf"/>
</dbReference>
<dbReference type="GO" id="GO:0043565">
    <property type="term" value="F:sequence-specific DNA binding"/>
    <property type="evidence" value="ECO:0007669"/>
    <property type="project" value="TreeGrafter"/>
</dbReference>
<dbReference type="Proteomes" id="UP000236161">
    <property type="component" value="Unassembled WGS sequence"/>
</dbReference>
<dbReference type="Gene3D" id="4.10.280.10">
    <property type="entry name" value="Helix-loop-helix DNA-binding domain"/>
    <property type="match status" value="1"/>
</dbReference>
<keyword evidence="5" id="KW-0539">Nucleus</keyword>
<reference evidence="8 9" key="1">
    <citation type="journal article" date="2017" name="Nature">
        <title>The Apostasia genome and the evolution of orchids.</title>
        <authorList>
            <person name="Zhang G.Q."/>
            <person name="Liu K.W."/>
            <person name="Li Z."/>
            <person name="Lohaus R."/>
            <person name="Hsiao Y.Y."/>
            <person name="Niu S.C."/>
            <person name="Wang J.Y."/>
            <person name="Lin Y.C."/>
            <person name="Xu Q."/>
            <person name="Chen L.J."/>
            <person name="Yoshida K."/>
            <person name="Fujiwara S."/>
            <person name="Wang Z.W."/>
            <person name="Zhang Y.Q."/>
            <person name="Mitsuda N."/>
            <person name="Wang M."/>
            <person name="Liu G.H."/>
            <person name="Pecoraro L."/>
            <person name="Huang H.X."/>
            <person name="Xiao X.J."/>
            <person name="Lin M."/>
            <person name="Wu X.Y."/>
            <person name="Wu W.L."/>
            <person name="Chen Y.Y."/>
            <person name="Chang S.B."/>
            <person name="Sakamoto S."/>
            <person name="Ohme-Takagi M."/>
            <person name="Yagi M."/>
            <person name="Zeng S.J."/>
            <person name="Shen C.Y."/>
            <person name="Yeh C.M."/>
            <person name="Luo Y.B."/>
            <person name="Tsai W.C."/>
            <person name="Van de Peer Y."/>
            <person name="Liu Z.J."/>
        </authorList>
    </citation>
    <scope>NUCLEOTIDE SEQUENCE [LARGE SCALE GENOMIC DNA]</scope>
    <source>
        <strain evidence="9">cv. Shenzhen</strain>
        <tissue evidence="8">Stem</tissue>
    </source>
</reference>
<dbReference type="InterPro" id="IPR051358">
    <property type="entry name" value="TF_AMS/ICE1/BHLH6-like"/>
</dbReference>
<evidence type="ECO:0000256" key="5">
    <source>
        <dbReference type="ARBA" id="ARBA00023242"/>
    </source>
</evidence>
<feature type="region of interest" description="Disordered" evidence="6">
    <location>
        <begin position="99"/>
        <end position="120"/>
    </location>
</feature>
<evidence type="ECO:0000256" key="2">
    <source>
        <dbReference type="ARBA" id="ARBA00005510"/>
    </source>
</evidence>